<dbReference type="KEGG" id="ant:Arnit_2988"/>
<evidence type="ECO:0000313" key="2">
    <source>
        <dbReference type="Proteomes" id="UP000000939"/>
    </source>
</evidence>
<reference evidence="1 2" key="1">
    <citation type="journal article" date="2010" name="Stand. Genomic Sci.">
        <title>Complete genome sequence of Arcobacter nitrofigilis type strain (CI).</title>
        <authorList>
            <person name="Pati A."/>
            <person name="Gronow S."/>
            <person name="Lapidus A."/>
            <person name="Copeland A."/>
            <person name="Glavina Del Rio T."/>
            <person name="Nolan M."/>
            <person name="Lucas S."/>
            <person name="Tice H."/>
            <person name="Cheng J.F."/>
            <person name="Han C."/>
            <person name="Chertkov O."/>
            <person name="Bruce D."/>
            <person name="Tapia R."/>
            <person name="Goodwin L."/>
            <person name="Pitluck S."/>
            <person name="Liolios K."/>
            <person name="Ivanova N."/>
            <person name="Mavromatis K."/>
            <person name="Chen A."/>
            <person name="Palaniappan K."/>
            <person name="Land M."/>
            <person name="Hauser L."/>
            <person name="Chang Y.J."/>
            <person name="Jeffries C.D."/>
            <person name="Detter J.C."/>
            <person name="Rohde M."/>
            <person name="Goker M."/>
            <person name="Bristow J."/>
            <person name="Eisen J.A."/>
            <person name="Markowitz V."/>
            <person name="Hugenholtz P."/>
            <person name="Klenk H.P."/>
            <person name="Kyrpides N.C."/>
        </authorList>
    </citation>
    <scope>NUCLEOTIDE SEQUENCE [LARGE SCALE GENOMIC DNA]</scope>
    <source>
        <strain evidence="2">ATCC 33309 / DSM 7299 / CCUG 15893 / LMG 7604 / NCTC 12251 / CI</strain>
    </source>
</reference>
<name>D5V7L6_ARCNC</name>
<dbReference type="RefSeq" id="WP_013136781.1">
    <property type="nucleotide sequence ID" value="NC_014166.1"/>
</dbReference>
<organism evidence="1 2">
    <name type="scientific">Arcobacter nitrofigilis (strain ATCC 33309 / DSM 7299 / CCUG 15893 / LMG 7604 / NCTC 12251 / CI)</name>
    <name type="common">Campylobacter nitrofigilis</name>
    <dbReference type="NCBI Taxonomy" id="572480"/>
    <lineage>
        <taxon>Bacteria</taxon>
        <taxon>Pseudomonadati</taxon>
        <taxon>Campylobacterota</taxon>
        <taxon>Epsilonproteobacteria</taxon>
        <taxon>Campylobacterales</taxon>
        <taxon>Arcobacteraceae</taxon>
        <taxon>Arcobacter</taxon>
    </lineage>
</organism>
<dbReference type="EMBL" id="CP001999">
    <property type="protein sequence ID" value="ADG94636.1"/>
    <property type="molecule type" value="Genomic_DNA"/>
</dbReference>
<sequence length="237" mass="27954">MNYIKAKEYLLSLLCTEDNHKNINNKEFNGTNSVIDTLSNGTQISINYPGYKSYKNQYGYKYDYRVNIIKKQEEIPLSHVNIIVEIYHKIAFCNLDKEEVYKILIEVFKEGVFDLSNYNLNYKKTFPTRENKELLLYVNEEMLKNSGKEFDDRGNQLELTLEEIFTSIKWIALQEDINYPISKGFEGRKMPLARYVETIWSTEKKGLLTQIIARAMNKNVRPKPFNGYDYSFLNEIL</sequence>
<dbReference type="Proteomes" id="UP000000939">
    <property type="component" value="Chromosome"/>
</dbReference>
<keyword evidence="2" id="KW-1185">Reference proteome</keyword>
<evidence type="ECO:0000313" key="1">
    <source>
        <dbReference type="EMBL" id="ADG94636.1"/>
    </source>
</evidence>
<proteinExistence type="predicted"/>
<dbReference type="HOGENOM" id="CLU_1203130_0_0_7"/>
<protein>
    <submittedName>
        <fullName evidence="1">Uncharacterized protein</fullName>
    </submittedName>
</protein>
<dbReference type="OrthoDB" id="2087130at2"/>
<accession>D5V7L6</accession>
<dbReference type="AlphaFoldDB" id="D5V7L6"/>
<gene>
    <name evidence="1" type="ordered locus">Arnit_2988</name>
</gene>